<dbReference type="AlphaFoldDB" id="A0A0M2PTL0"/>
<dbReference type="InterPro" id="IPR002068">
    <property type="entry name" value="A-crystallin/Hsp20_dom"/>
</dbReference>
<evidence type="ECO:0000313" key="4">
    <source>
        <dbReference type="EMBL" id="KKI98487.1"/>
    </source>
</evidence>
<dbReference type="PANTHER" id="PTHR11527">
    <property type="entry name" value="HEAT-SHOCK PROTEIN 20 FAMILY MEMBER"/>
    <property type="match status" value="1"/>
</dbReference>
<gene>
    <name evidence="4" type="ORF">PROH_18915</name>
</gene>
<proteinExistence type="inferred from homology"/>
<evidence type="ECO:0000313" key="5">
    <source>
        <dbReference type="Proteomes" id="UP000034681"/>
    </source>
</evidence>
<dbReference type="OrthoDB" id="9811615at2"/>
<evidence type="ECO:0000256" key="2">
    <source>
        <dbReference type="RuleBase" id="RU003616"/>
    </source>
</evidence>
<dbReference type="SUPFAM" id="SSF49764">
    <property type="entry name" value="HSP20-like chaperones"/>
    <property type="match status" value="1"/>
</dbReference>
<dbReference type="STRING" id="317619.GCA_000332315_02783"/>
<evidence type="ECO:0000256" key="1">
    <source>
        <dbReference type="PROSITE-ProRule" id="PRU00285"/>
    </source>
</evidence>
<keyword evidence="5" id="KW-1185">Reference proteome</keyword>
<dbReference type="CDD" id="cd06464">
    <property type="entry name" value="ACD_sHsps-like"/>
    <property type="match status" value="1"/>
</dbReference>
<dbReference type="InterPro" id="IPR031107">
    <property type="entry name" value="Small_HSP"/>
</dbReference>
<accession>A0A0M2PTL0</accession>
<feature type="domain" description="SHSP" evidence="3">
    <location>
        <begin position="32"/>
        <end position="147"/>
    </location>
</feature>
<dbReference type="Proteomes" id="UP000034681">
    <property type="component" value="Unassembled WGS sequence"/>
</dbReference>
<dbReference type="Pfam" id="PF00011">
    <property type="entry name" value="HSP20"/>
    <property type="match status" value="1"/>
</dbReference>
<evidence type="ECO:0000259" key="3">
    <source>
        <dbReference type="PROSITE" id="PS01031"/>
    </source>
</evidence>
<organism evidence="4 5">
    <name type="scientific">Prochlorothrix hollandica PCC 9006 = CALU 1027</name>
    <dbReference type="NCBI Taxonomy" id="317619"/>
    <lineage>
        <taxon>Bacteria</taxon>
        <taxon>Bacillati</taxon>
        <taxon>Cyanobacteriota</taxon>
        <taxon>Cyanophyceae</taxon>
        <taxon>Prochlorotrichales</taxon>
        <taxon>Prochlorotrichaceae</taxon>
        <taxon>Prochlorothrix</taxon>
    </lineage>
</organism>
<dbReference type="EMBL" id="AJTX02000008">
    <property type="protein sequence ID" value="KKI98487.1"/>
    <property type="molecule type" value="Genomic_DNA"/>
</dbReference>
<dbReference type="Gene3D" id="2.60.40.790">
    <property type="match status" value="1"/>
</dbReference>
<protein>
    <recommendedName>
        <fullName evidence="3">SHSP domain-containing protein</fullName>
    </recommendedName>
</protein>
<name>A0A0M2PTL0_PROHO</name>
<sequence length="147" mass="16766">MTLLHYRPLFDVDAELRTIQGEVNRIFGVVNPLNQSDFVPLAELVEMKDSFLLRLELPGVTKTDLNIEVTPDSVHISGQRQASTETAEILNERSEFRYGSFERVVGLPKEVKHNETKANYENGILTLTLPKRLSEENTVHKVTFEQI</sequence>
<reference evidence="4" key="1">
    <citation type="submission" date="2012-04" db="EMBL/GenBank/DDBJ databases">
        <authorList>
            <person name="Borisov I.G."/>
            <person name="Ivanikova N.V."/>
            <person name="Pinevich A.V."/>
        </authorList>
    </citation>
    <scope>NUCLEOTIDE SEQUENCE</scope>
    <source>
        <strain evidence="4">CALU 1027</strain>
    </source>
</reference>
<dbReference type="eggNOG" id="COG0071">
    <property type="taxonomic scope" value="Bacteria"/>
</dbReference>
<comment type="similarity">
    <text evidence="1 2">Belongs to the small heat shock protein (HSP20) family.</text>
</comment>
<dbReference type="PROSITE" id="PS01031">
    <property type="entry name" value="SHSP"/>
    <property type="match status" value="1"/>
</dbReference>
<comment type="caution">
    <text evidence="4">The sequence shown here is derived from an EMBL/GenBank/DDBJ whole genome shotgun (WGS) entry which is preliminary data.</text>
</comment>
<dbReference type="RefSeq" id="WP_017713083.1">
    <property type="nucleotide sequence ID" value="NZ_KB235938.1"/>
</dbReference>
<dbReference type="InterPro" id="IPR008978">
    <property type="entry name" value="HSP20-like_chaperone"/>
</dbReference>